<name>A0A6J5NVH7_9CAUD</name>
<evidence type="ECO:0000313" key="1">
    <source>
        <dbReference type="EMBL" id="CAB4163509.1"/>
    </source>
</evidence>
<sequence>MTKTLLANIALGHIGSALIQSIDELSPAAQHCNRMWDSTRDAMLRQRAWNFALKRVSLSRYEAAPLFGYDSAYALPADYLLAVEWNGQEAGTGKAKFEIEAGRLLANREGAVGSDRAELKYVRREDNVTLWDASFCQAFGYALAAAIAPALSSSSSLAEAMMGKARALFEDALGPDDRESMPKAIKAQTDSEWMKAREGAGNW</sequence>
<reference evidence="1" key="1">
    <citation type="submission" date="2020-04" db="EMBL/GenBank/DDBJ databases">
        <authorList>
            <person name="Chiriac C."/>
            <person name="Salcher M."/>
            <person name="Ghai R."/>
            <person name="Kavagutti S V."/>
        </authorList>
    </citation>
    <scope>NUCLEOTIDE SEQUENCE</scope>
</reference>
<proteinExistence type="predicted"/>
<evidence type="ECO:0008006" key="2">
    <source>
        <dbReference type="Google" id="ProtNLM"/>
    </source>
</evidence>
<gene>
    <name evidence="1" type="ORF">UFOVP813_27</name>
</gene>
<protein>
    <recommendedName>
        <fullName evidence="2">Tail tubular protein Gp11</fullName>
    </recommendedName>
</protein>
<accession>A0A6J5NVH7</accession>
<dbReference type="EMBL" id="LR796743">
    <property type="protein sequence ID" value="CAB4163509.1"/>
    <property type="molecule type" value="Genomic_DNA"/>
</dbReference>
<organism evidence="1">
    <name type="scientific">uncultured Caudovirales phage</name>
    <dbReference type="NCBI Taxonomy" id="2100421"/>
    <lineage>
        <taxon>Viruses</taxon>
        <taxon>Duplodnaviria</taxon>
        <taxon>Heunggongvirae</taxon>
        <taxon>Uroviricota</taxon>
        <taxon>Caudoviricetes</taxon>
        <taxon>Peduoviridae</taxon>
        <taxon>Maltschvirus</taxon>
        <taxon>Maltschvirus maltsch</taxon>
    </lineage>
</organism>